<keyword evidence="1" id="KW-0472">Membrane</keyword>
<feature type="transmembrane region" description="Helical" evidence="1">
    <location>
        <begin position="273"/>
        <end position="291"/>
    </location>
</feature>
<name>A0A8B7CIT0_PHODC</name>
<evidence type="ECO:0000313" key="2">
    <source>
        <dbReference type="Proteomes" id="UP000228380"/>
    </source>
</evidence>
<dbReference type="KEGG" id="pda:103714512"/>
<keyword evidence="2" id="KW-1185">Reference proteome</keyword>
<feature type="transmembrane region" description="Helical" evidence="1">
    <location>
        <begin position="27"/>
        <end position="56"/>
    </location>
</feature>
<feature type="transmembrane region" description="Helical" evidence="1">
    <location>
        <begin position="221"/>
        <end position="252"/>
    </location>
</feature>
<keyword evidence="1" id="KW-1133">Transmembrane helix</keyword>
<protein>
    <submittedName>
        <fullName evidence="3">Uncharacterized protein LOC103714512 isoform X1</fullName>
    </submittedName>
</protein>
<dbReference type="PANTHER" id="PTHR36779">
    <property type="entry name" value="OSJNBA0083N12.13 PROTEIN"/>
    <property type="match status" value="1"/>
</dbReference>
<dbReference type="AlphaFoldDB" id="A0A8B7CIT0"/>
<dbReference type="RefSeq" id="XP_008800002.2">
    <property type="nucleotide sequence ID" value="XM_008801780.4"/>
</dbReference>
<proteinExistence type="predicted"/>
<evidence type="ECO:0000256" key="1">
    <source>
        <dbReference type="SAM" id="Phobius"/>
    </source>
</evidence>
<dbReference type="GeneID" id="103714512"/>
<dbReference type="OrthoDB" id="1922696at2759"/>
<gene>
    <name evidence="3" type="primary">LOC103714512</name>
</gene>
<dbReference type="Proteomes" id="UP000228380">
    <property type="component" value="Chromosome 2"/>
</dbReference>
<sequence length="310" mass="34938">MDPPAVSEGEGGEGGGGVRGGKRGFRILIRCCISIFFSLSASFLFAFVFGLVALLIENFSASSPVSVRSACKIISSSVDLRSSKVCELGLLNYKAEHVFYPSEKRRFRCHDDYYWASVFEVEYKEYFSGQIFHAVAEAPKQALPHDCRPSFSTAWLTKMKYKVNETYSCRYILGSQKADLYSDDLFNCHLKEPSTAEMIRRIFILRFTRSCSEIGSSGRQMLYTVIGIVSGMLVSMCVVIVIKSVQVLALAMAKKWDANKHQIRVSAFRCRRACLFVAYFFALGWLTLQYGKMIGFKQLSFNSIIGERLI</sequence>
<organism evidence="2 3">
    <name type="scientific">Phoenix dactylifera</name>
    <name type="common">Date palm</name>
    <dbReference type="NCBI Taxonomy" id="42345"/>
    <lineage>
        <taxon>Eukaryota</taxon>
        <taxon>Viridiplantae</taxon>
        <taxon>Streptophyta</taxon>
        <taxon>Embryophyta</taxon>
        <taxon>Tracheophyta</taxon>
        <taxon>Spermatophyta</taxon>
        <taxon>Magnoliopsida</taxon>
        <taxon>Liliopsida</taxon>
        <taxon>Arecaceae</taxon>
        <taxon>Coryphoideae</taxon>
        <taxon>Phoeniceae</taxon>
        <taxon>Phoenix</taxon>
    </lineage>
</organism>
<reference evidence="2" key="1">
    <citation type="journal article" date="2019" name="Nat. Commun.">
        <title>Genome-wide association mapping of date palm fruit traits.</title>
        <authorList>
            <person name="Hazzouri K.M."/>
            <person name="Gros-Balthazard M."/>
            <person name="Flowers J.M."/>
            <person name="Copetti D."/>
            <person name="Lemansour A."/>
            <person name="Lebrun M."/>
            <person name="Masmoudi K."/>
            <person name="Ferrand S."/>
            <person name="Dhar M.I."/>
            <person name="Fresquez Z.A."/>
            <person name="Rosas U."/>
            <person name="Zhang J."/>
            <person name="Talag J."/>
            <person name="Lee S."/>
            <person name="Kudrna D."/>
            <person name="Powell R.F."/>
            <person name="Leitch I.J."/>
            <person name="Krueger R.R."/>
            <person name="Wing R.A."/>
            <person name="Amiri K.M.A."/>
            <person name="Purugganan M.D."/>
        </authorList>
    </citation>
    <scope>NUCLEOTIDE SEQUENCE [LARGE SCALE GENOMIC DNA]</scope>
    <source>
        <strain evidence="2">cv. Khalas</strain>
    </source>
</reference>
<dbReference type="PANTHER" id="PTHR36779:SF1">
    <property type="entry name" value="OS04G0600400 PROTEIN"/>
    <property type="match status" value="1"/>
</dbReference>
<accession>A0A8B7CIT0</accession>
<reference evidence="3" key="2">
    <citation type="submission" date="2025-08" db="UniProtKB">
        <authorList>
            <consortium name="RefSeq"/>
        </authorList>
    </citation>
    <scope>IDENTIFICATION</scope>
    <source>
        <tissue evidence="3">Young leaves</tissue>
    </source>
</reference>
<keyword evidence="1" id="KW-0812">Transmembrane</keyword>
<evidence type="ECO:0000313" key="3">
    <source>
        <dbReference type="RefSeq" id="XP_008800002.2"/>
    </source>
</evidence>